<name>A0ABR6BNL7_9PSEU</name>
<evidence type="ECO:0000256" key="1">
    <source>
        <dbReference type="SAM" id="Phobius"/>
    </source>
</evidence>
<feature type="signal peptide" evidence="2">
    <location>
        <begin position="1"/>
        <end position="24"/>
    </location>
</feature>
<keyword evidence="1" id="KW-1133">Transmembrane helix</keyword>
<proteinExistence type="predicted"/>
<dbReference type="RefSeq" id="WP_025356465.1">
    <property type="nucleotide sequence ID" value="NZ_BAAABQ010000073.1"/>
</dbReference>
<keyword evidence="1" id="KW-0472">Membrane</keyword>
<evidence type="ECO:0000313" key="4">
    <source>
        <dbReference type="Proteomes" id="UP000517916"/>
    </source>
</evidence>
<comment type="caution">
    <text evidence="3">The sequence shown here is derived from an EMBL/GenBank/DDBJ whole genome shotgun (WGS) entry which is preliminary data.</text>
</comment>
<keyword evidence="4" id="KW-1185">Reference proteome</keyword>
<keyword evidence="1" id="KW-0812">Transmembrane</keyword>
<accession>A0ABR6BNL7</accession>
<protein>
    <recommendedName>
        <fullName evidence="5">TIR domain-containing protein</fullName>
    </recommendedName>
</protein>
<feature type="transmembrane region" description="Helical" evidence="1">
    <location>
        <begin position="286"/>
        <end position="302"/>
    </location>
</feature>
<sequence length="623" mass="68194">MRARWISFGLVLAVLAALSWVSMAAAPPVDRDNAIAPAALLATDQDVAGLLPVADQPAPHSPDQLGSDPARGYRCEDAMRTWNDGNPDHRFTVRVERCNPFGLAALHQLNVSNEFAARHFRVEQLPGIPYGVVGSGQVNGTWLSQILFRRGEFTVQVTVASSQRAGAPPSPTLRSLALLQWQRTPGTPGRPVKPVDSTAQLTEFSTASSLLAFGLILFVQLVGVLRNRRRGLRATSAAPADREELVWQDTGPRARKLARDARIRFWTTMIAFLVVFAVPLDPVVKGLAFAFLAYRLVLGRRYQPGSRRLWGRHAASQVSTGRNRRAAALWYCAAVGLLVLAIMDVFCVGVVLRLIGTDAIGPDLRWDPTVVADSTVLRPLRLMSVPVLVADLTVAAVLLALAMSACYRHARRLAALDTRERLRTDSRAPIIYLRNFADDEVTVRTSPLTRKSALDKVGLQQFEPFEEVLVRYLTSFGPVTAVNNPEQSRSPLGAARESLSHEDWQDTVKERIRASALIVVSAAPATITEGLSWELETIVSCAALDRTVFVLPPHPGAELPARWANFRAMAAHLDVPEAAEEHVDRLLLLRTDGSGRWTAWHADTRGDWAYAVGLSAAAEQIMA</sequence>
<gene>
    <name evidence="3" type="ORF">BC739_005675</name>
</gene>
<keyword evidence="2" id="KW-0732">Signal</keyword>
<feature type="transmembrane region" description="Helical" evidence="1">
    <location>
        <begin position="328"/>
        <end position="355"/>
    </location>
</feature>
<feature type="chain" id="PRO_5046304288" description="TIR domain-containing protein" evidence="2">
    <location>
        <begin position="25"/>
        <end position="623"/>
    </location>
</feature>
<dbReference type="Proteomes" id="UP000517916">
    <property type="component" value="Unassembled WGS sequence"/>
</dbReference>
<evidence type="ECO:0000256" key="2">
    <source>
        <dbReference type="SAM" id="SignalP"/>
    </source>
</evidence>
<feature type="transmembrane region" description="Helical" evidence="1">
    <location>
        <begin position="204"/>
        <end position="225"/>
    </location>
</feature>
<evidence type="ECO:0008006" key="5">
    <source>
        <dbReference type="Google" id="ProtNLM"/>
    </source>
</evidence>
<feature type="transmembrane region" description="Helical" evidence="1">
    <location>
        <begin position="383"/>
        <end position="403"/>
    </location>
</feature>
<feature type="transmembrane region" description="Helical" evidence="1">
    <location>
        <begin position="263"/>
        <end position="280"/>
    </location>
</feature>
<evidence type="ECO:0000313" key="3">
    <source>
        <dbReference type="EMBL" id="MBA8928458.1"/>
    </source>
</evidence>
<dbReference type="EMBL" id="JACJID010000004">
    <property type="protein sequence ID" value="MBA8928458.1"/>
    <property type="molecule type" value="Genomic_DNA"/>
</dbReference>
<reference evidence="3 4" key="1">
    <citation type="submission" date="2020-08" db="EMBL/GenBank/DDBJ databases">
        <title>Genomic Encyclopedia of Archaeal and Bacterial Type Strains, Phase II (KMG-II): from individual species to whole genera.</title>
        <authorList>
            <person name="Goeker M."/>
        </authorList>
    </citation>
    <scope>NUCLEOTIDE SEQUENCE [LARGE SCALE GENOMIC DNA]</scope>
    <source>
        <strain evidence="3 4">DSM 43850</strain>
    </source>
</reference>
<organism evidence="3 4">
    <name type="scientific">Kutzneria viridogrisea</name>
    <dbReference type="NCBI Taxonomy" id="47990"/>
    <lineage>
        <taxon>Bacteria</taxon>
        <taxon>Bacillati</taxon>
        <taxon>Actinomycetota</taxon>
        <taxon>Actinomycetes</taxon>
        <taxon>Pseudonocardiales</taxon>
        <taxon>Pseudonocardiaceae</taxon>
        <taxon>Kutzneria</taxon>
    </lineage>
</organism>